<evidence type="ECO:0000259" key="4">
    <source>
        <dbReference type="PROSITE" id="PS50222"/>
    </source>
</evidence>
<proteinExistence type="predicted"/>
<feature type="domain" description="EF-hand" evidence="4">
    <location>
        <begin position="310"/>
        <end position="345"/>
    </location>
</feature>
<dbReference type="CDD" id="cd00051">
    <property type="entry name" value="EFh"/>
    <property type="match status" value="1"/>
</dbReference>
<dbReference type="PROSITE" id="PS00018">
    <property type="entry name" value="EF_HAND_1"/>
    <property type="match status" value="1"/>
</dbReference>
<dbReference type="PROSITE" id="PS50222">
    <property type="entry name" value="EF_HAND_2"/>
    <property type="match status" value="2"/>
</dbReference>
<dbReference type="SMART" id="SM00054">
    <property type="entry name" value="EFh"/>
    <property type="match status" value="2"/>
</dbReference>
<dbReference type="PANTHER" id="PTHR34524">
    <property type="entry name" value="CALCYPHOSIN"/>
    <property type="match status" value="1"/>
</dbReference>
<keyword evidence="3" id="KW-0106">Calcium</keyword>
<dbReference type="InterPro" id="IPR018247">
    <property type="entry name" value="EF_Hand_1_Ca_BS"/>
</dbReference>
<dbReference type="Pfam" id="PF25348">
    <property type="entry name" value="PH_CAYP2"/>
    <property type="match status" value="1"/>
</dbReference>
<evidence type="ECO:0000313" key="6">
    <source>
        <dbReference type="Proteomes" id="UP000593567"/>
    </source>
</evidence>
<dbReference type="EMBL" id="VXIV02003546">
    <property type="protein sequence ID" value="KAF6016382.1"/>
    <property type="molecule type" value="Genomic_DNA"/>
</dbReference>
<dbReference type="Gene3D" id="1.10.238.10">
    <property type="entry name" value="EF-hand"/>
    <property type="match status" value="2"/>
</dbReference>
<dbReference type="OrthoDB" id="6280085at2759"/>
<sequence>MGNCLNNVTAAPQLADDDVIDSTWTSAPYHQLTQEKIDGALSLEARKRREKILDTVMVDQLSRAVVSDPSQDSGRSADLDALYHQPGQARGVIRRLHKSKVKTSGTSTEQLLSQRVRFGARILSRVGSDAIRELTGFFFCAENSLTVYEYKQFGKTAKALPLIHRNSYNHLVGRRRGLPYTLADIRTGNVLHFAAGGQKSLPETARQMKTIPLMICDVDEQTKADLILSGVRPTDEAEVWNKFHELTEEEYKDQVVLRSVQDRVREMIRKRGVRTLTGLSAHFRRSDRTGDGMLDRYELQNALRDFHIQLDQEEFDRVWQVVDLNGDGVLDYSEFIRSFIGTMSEHRKLFVRKAFQKIDPMHKGHVALSQMTKFFNAAKHPWVRSGQTSEVGLTEQFLASWTHCQTAGTVTYPEFEDYYEGISVGVDADEEFVNILRNCWGL</sequence>
<accession>A0A7J7IR00</accession>
<gene>
    <name evidence="5" type="ORF">EB796_025311</name>
</gene>
<dbReference type="GO" id="GO:0005509">
    <property type="term" value="F:calcium ion binding"/>
    <property type="evidence" value="ECO:0007669"/>
    <property type="project" value="InterPro"/>
</dbReference>
<reference evidence="5" key="1">
    <citation type="submission" date="2020-06" db="EMBL/GenBank/DDBJ databases">
        <title>Draft genome of Bugula neritina, a colonial animal packing powerful symbionts and potential medicines.</title>
        <authorList>
            <person name="Rayko M."/>
        </authorList>
    </citation>
    <scope>NUCLEOTIDE SEQUENCE [LARGE SCALE GENOMIC DNA]</scope>
    <source>
        <strain evidence="5">Kwan_BN1</strain>
    </source>
</reference>
<keyword evidence="1" id="KW-0479">Metal-binding</keyword>
<evidence type="ECO:0000256" key="3">
    <source>
        <dbReference type="ARBA" id="ARBA00022837"/>
    </source>
</evidence>
<dbReference type="PANTHER" id="PTHR34524:SF15">
    <property type="entry name" value="EF-HAND DOMAIN-CONTAINING PROTEIN"/>
    <property type="match status" value="1"/>
</dbReference>
<name>A0A7J7IR00_BUGNE</name>
<dbReference type="InterPro" id="IPR057461">
    <property type="entry name" value="CAYP2_PH"/>
</dbReference>
<dbReference type="SUPFAM" id="SSF47473">
    <property type="entry name" value="EF-hand"/>
    <property type="match status" value="1"/>
</dbReference>
<keyword evidence="2" id="KW-0677">Repeat</keyword>
<dbReference type="Pfam" id="PF13499">
    <property type="entry name" value="EF-hand_7"/>
    <property type="match status" value="1"/>
</dbReference>
<protein>
    <submittedName>
        <fullName evidence="5">CAPS2</fullName>
    </submittedName>
</protein>
<evidence type="ECO:0000313" key="5">
    <source>
        <dbReference type="EMBL" id="KAF6016382.1"/>
    </source>
</evidence>
<keyword evidence="6" id="KW-1185">Reference proteome</keyword>
<dbReference type="InterPro" id="IPR051581">
    <property type="entry name" value="Ca-bind"/>
</dbReference>
<dbReference type="InterPro" id="IPR002048">
    <property type="entry name" value="EF_hand_dom"/>
</dbReference>
<dbReference type="Proteomes" id="UP000593567">
    <property type="component" value="Unassembled WGS sequence"/>
</dbReference>
<organism evidence="5 6">
    <name type="scientific">Bugula neritina</name>
    <name type="common">Brown bryozoan</name>
    <name type="synonym">Sertularia neritina</name>
    <dbReference type="NCBI Taxonomy" id="10212"/>
    <lineage>
        <taxon>Eukaryota</taxon>
        <taxon>Metazoa</taxon>
        <taxon>Spiralia</taxon>
        <taxon>Lophotrochozoa</taxon>
        <taxon>Bryozoa</taxon>
        <taxon>Gymnolaemata</taxon>
        <taxon>Cheilostomatida</taxon>
        <taxon>Flustrina</taxon>
        <taxon>Buguloidea</taxon>
        <taxon>Bugulidae</taxon>
        <taxon>Bugula</taxon>
    </lineage>
</organism>
<comment type="caution">
    <text evidence="5">The sequence shown here is derived from an EMBL/GenBank/DDBJ whole genome shotgun (WGS) entry which is preliminary data.</text>
</comment>
<dbReference type="InterPro" id="IPR011992">
    <property type="entry name" value="EF-hand-dom_pair"/>
</dbReference>
<evidence type="ECO:0000256" key="1">
    <source>
        <dbReference type="ARBA" id="ARBA00022723"/>
    </source>
</evidence>
<dbReference type="AlphaFoldDB" id="A0A7J7IR00"/>
<feature type="domain" description="EF-hand" evidence="4">
    <location>
        <begin position="274"/>
        <end position="309"/>
    </location>
</feature>
<evidence type="ECO:0000256" key="2">
    <source>
        <dbReference type="ARBA" id="ARBA00022737"/>
    </source>
</evidence>